<dbReference type="PANTHER" id="PTHR11941:SF54">
    <property type="entry name" value="ENOYL-COA HYDRATASE, MITOCHONDRIAL"/>
    <property type="match status" value="1"/>
</dbReference>
<keyword evidence="7" id="KW-1185">Reference proteome</keyword>
<dbReference type="AlphaFoldDB" id="A0A7W7ID73"/>
<dbReference type="EMBL" id="BAAAHD010000025">
    <property type="protein sequence ID" value="GAA0566363.1"/>
    <property type="molecule type" value="Genomic_DNA"/>
</dbReference>
<dbReference type="CDD" id="cd06558">
    <property type="entry name" value="crotonase-like"/>
    <property type="match status" value="1"/>
</dbReference>
<dbReference type="RefSeq" id="WP_184883759.1">
    <property type="nucleotide sequence ID" value="NZ_BAAAHD010000025.1"/>
</dbReference>
<gene>
    <name evidence="5" type="ORF">F4557_003259</name>
    <name evidence="4" type="ORF">GCM10009546_30880</name>
</gene>
<protein>
    <submittedName>
        <fullName evidence="5">Enoyl-CoA hydratase/carnithine racemase</fullName>
    </submittedName>
    <submittedName>
        <fullName evidence="4">Enoyl-CoA hydratase/isomerase family protein</fullName>
    </submittedName>
</protein>
<dbReference type="GO" id="GO:0003824">
    <property type="term" value="F:catalytic activity"/>
    <property type="evidence" value="ECO:0007669"/>
    <property type="project" value="InterPro"/>
</dbReference>
<name>A0A7W7ID73_9ACTN</name>
<reference evidence="4" key="4">
    <citation type="submission" date="2023-12" db="EMBL/GenBank/DDBJ databases">
        <authorList>
            <person name="Sun Q."/>
            <person name="Inoue M."/>
        </authorList>
    </citation>
    <scope>NUCLEOTIDE SEQUENCE</scope>
    <source>
        <strain evidence="4">JCM 10667</strain>
    </source>
</reference>
<dbReference type="GO" id="GO:0006635">
    <property type="term" value="P:fatty acid beta-oxidation"/>
    <property type="evidence" value="ECO:0007669"/>
    <property type="project" value="TreeGrafter"/>
</dbReference>
<accession>A0A7W7ID73</accession>
<comment type="similarity">
    <text evidence="1 2">Belongs to the enoyl-CoA hydratase/isomerase family.</text>
</comment>
<evidence type="ECO:0000313" key="5">
    <source>
        <dbReference type="EMBL" id="MBB4774841.1"/>
    </source>
</evidence>
<dbReference type="Proteomes" id="UP001501427">
    <property type="component" value="Unassembled WGS sequence"/>
</dbReference>
<sequence>MAAAEAGWLVIAEPQVVVGIDGSVAELILNRPRRLNAITEEMLLAIEDGIDLIEARRSVRALVVRGEGRAFCAGADLAAAGARLDAAGELAGHAAIWRRVLQRLESSPVPSIAAVHGVAVAGGLELTLACDMVAMAADARIGDGHAKWGLVPSGGATQRLPRTTGKRHASWLLFSGELVDAREALAIGLVNAVVPPEELLDHARGMARTIARRSPAAVASMKRAVRDGLDGAALDAGLELESRLLQEHRHRPDMKIGQTAFTSRSDPRFPDR</sequence>
<dbReference type="PANTHER" id="PTHR11941">
    <property type="entry name" value="ENOYL-COA HYDRATASE-RELATED"/>
    <property type="match status" value="1"/>
</dbReference>
<dbReference type="PROSITE" id="PS00166">
    <property type="entry name" value="ENOYL_COA_HYDRATASE"/>
    <property type="match status" value="1"/>
</dbReference>
<dbReference type="Proteomes" id="UP000549343">
    <property type="component" value="Unassembled WGS sequence"/>
</dbReference>
<evidence type="ECO:0000256" key="2">
    <source>
        <dbReference type="RuleBase" id="RU003707"/>
    </source>
</evidence>
<comment type="caution">
    <text evidence="5">The sequence shown here is derived from an EMBL/GenBank/DDBJ whole genome shotgun (WGS) entry which is preliminary data.</text>
</comment>
<reference evidence="5 6" key="3">
    <citation type="submission" date="2020-08" db="EMBL/GenBank/DDBJ databases">
        <title>Sequencing the genomes of 1000 actinobacteria strains.</title>
        <authorList>
            <person name="Klenk H.-P."/>
        </authorList>
    </citation>
    <scope>NUCLEOTIDE SEQUENCE [LARGE SCALE GENOMIC DNA]</scope>
    <source>
        <strain evidence="5 6">DSM 44772</strain>
    </source>
</reference>
<evidence type="ECO:0000256" key="1">
    <source>
        <dbReference type="ARBA" id="ARBA00005254"/>
    </source>
</evidence>
<evidence type="ECO:0000313" key="4">
    <source>
        <dbReference type="EMBL" id="GAA0566363.1"/>
    </source>
</evidence>
<dbReference type="InterPro" id="IPR018376">
    <property type="entry name" value="Enoyl-CoA_hyd/isom_CS"/>
</dbReference>
<feature type="region of interest" description="Disordered" evidence="3">
    <location>
        <begin position="250"/>
        <end position="272"/>
    </location>
</feature>
<dbReference type="Gene3D" id="3.90.226.10">
    <property type="entry name" value="2-enoyl-CoA Hydratase, Chain A, domain 1"/>
    <property type="match status" value="1"/>
</dbReference>
<dbReference type="SUPFAM" id="SSF52096">
    <property type="entry name" value="ClpP/crotonase"/>
    <property type="match status" value="1"/>
</dbReference>
<dbReference type="EMBL" id="JACHMV010000001">
    <property type="protein sequence ID" value="MBB4774841.1"/>
    <property type="molecule type" value="Genomic_DNA"/>
</dbReference>
<dbReference type="InterPro" id="IPR029045">
    <property type="entry name" value="ClpP/crotonase-like_dom_sf"/>
</dbReference>
<organism evidence="5 6">
    <name type="scientific">Actinomadura livida</name>
    <dbReference type="NCBI Taxonomy" id="79909"/>
    <lineage>
        <taxon>Bacteria</taxon>
        <taxon>Bacillati</taxon>
        <taxon>Actinomycetota</taxon>
        <taxon>Actinomycetes</taxon>
        <taxon>Streptosporangiales</taxon>
        <taxon>Thermomonosporaceae</taxon>
        <taxon>Actinomadura</taxon>
    </lineage>
</organism>
<dbReference type="InterPro" id="IPR001753">
    <property type="entry name" value="Enoyl-CoA_hydra/iso"/>
</dbReference>
<reference evidence="7" key="2">
    <citation type="journal article" date="2019" name="Int. J. Syst. Evol. Microbiol.">
        <title>The Global Catalogue of Microorganisms (GCM) 10K type strain sequencing project: providing services to taxonomists for standard genome sequencing and annotation.</title>
        <authorList>
            <consortium name="The Broad Institute Genomics Platform"/>
            <consortium name="The Broad Institute Genome Sequencing Center for Infectious Disease"/>
            <person name="Wu L."/>
            <person name="Ma J."/>
        </authorList>
    </citation>
    <scope>NUCLEOTIDE SEQUENCE [LARGE SCALE GENOMIC DNA]</scope>
    <source>
        <strain evidence="7">JCM 10667</strain>
    </source>
</reference>
<evidence type="ECO:0000313" key="7">
    <source>
        <dbReference type="Proteomes" id="UP001501427"/>
    </source>
</evidence>
<proteinExistence type="inferred from homology"/>
<evidence type="ECO:0000256" key="3">
    <source>
        <dbReference type="SAM" id="MobiDB-lite"/>
    </source>
</evidence>
<dbReference type="Pfam" id="PF00378">
    <property type="entry name" value="ECH_1"/>
    <property type="match status" value="1"/>
</dbReference>
<reference evidence="4" key="1">
    <citation type="journal article" date="2014" name="Int. J. Syst. Evol. Microbiol.">
        <title>Complete genome of a new Firmicutes species belonging to the dominant human colonic microbiota ('Ruminococcus bicirculans') reveals two chromosomes and a selective capacity to utilize plant glucans.</title>
        <authorList>
            <consortium name="NISC Comparative Sequencing Program"/>
            <person name="Wegmann U."/>
            <person name="Louis P."/>
            <person name="Goesmann A."/>
            <person name="Henrissat B."/>
            <person name="Duncan S.H."/>
            <person name="Flint H.J."/>
        </authorList>
    </citation>
    <scope>NUCLEOTIDE SEQUENCE</scope>
    <source>
        <strain evidence="4">JCM 10667</strain>
    </source>
</reference>
<evidence type="ECO:0000313" key="6">
    <source>
        <dbReference type="Proteomes" id="UP000549343"/>
    </source>
</evidence>